<keyword evidence="3 9" id="KW-0378">Hydrolase</keyword>
<reference evidence="9 10" key="1">
    <citation type="submission" date="2020-07" db="EMBL/GenBank/DDBJ databases">
        <authorList>
            <person name="Feng H."/>
        </authorList>
    </citation>
    <scope>NUCLEOTIDE SEQUENCE [LARGE SCALE GENOMIC DNA]</scope>
    <source>
        <strain evidence="10">s-11</strain>
    </source>
</reference>
<evidence type="ECO:0000313" key="9">
    <source>
        <dbReference type="EMBL" id="MBA4542111.1"/>
    </source>
</evidence>
<dbReference type="EMBL" id="JACEIP010000004">
    <property type="protein sequence ID" value="MBA4542111.1"/>
    <property type="molecule type" value="Genomic_DNA"/>
</dbReference>
<feature type="binding site" evidence="7">
    <location>
        <position position="181"/>
    </location>
    <ligand>
        <name>substrate</name>
    </ligand>
</feature>
<sequence length="263" mass="28911">MKEYKGYFIDLDGTLYRGTELIPEALEFVRELDQKGIPHLYLTNNSSRTPEQVADKLRQFGFPARPGQVYTTALATAQYVQENFPDARVYVIGEEGLLQALKEKGCRITEEHPNAVVVGIDRGFTYEKMKKACLAIRAGATLIGTNADRALPTEEGLLPGSGSLVAGISAATGVKPLFIGKPEPIILRYALKKLGVAPEEVLIVGDNLDTDIRAGIEGGMDTLLVFTGITTPEMAEKAEIKATYTARNLREWMNRANEERRAH</sequence>
<evidence type="ECO:0000256" key="8">
    <source>
        <dbReference type="PIRSR" id="PIRSR000915-3"/>
    </source>
</evidence>
<dbReference type="GO" id="GO:0016791">
    <property type="term" value="F:phosphatase activity"/>
    <property type="evidence" value="ECO:0007669"/>
    <property type="project" value="TreeGrafter"/>
</dbReference>
<evidence type="ECO:0000256" key="4">
    <source>
        <dbReference type="ARBA" id="ARBA00022842"/>
    </source>
</evidence>
<keyword evidence="2 5" id="KW-0479">Metal-binding</keyword>
<dbReference type="PANTHER" id="PTHR19288">
    <property type="entry name" value="4-NITROPHENYLPHOSPHATASE-RELATED"/>
    <property type="match status" value="1"/>
</dbReference>
<evidence type="ECO:0000313" key="10">
    <source>
        <dbReference type="Proteomes" id="UP000530514"/>
    </source>
</evidence>
<dbReference type="PANTHER" id="PTHR19288:SF46">
    <property type="entry name" value="HALOACID DEHALOGENASE-LIKE HYDROLASE DOMAIN-CONTAINING PROTEIN 2"/>
    <property type="match status" value="1"/>
</dbReference>
<evidence type="ECO:0000256" key="7">
    <source>
        <dbReference type="PIRSR" id="PIRSR000915-2"/>
    </source>
</evidence>
<dbReference type="InterPro" id="IPR023214">
    <property type="entry name" value="HAD_sf"/>
</dbReference>
<comment type="function">
    <text evidence="5">Catalyzes the dephosphorylation of 2-6 carbon acid sugars in vitro.</text>
</comment>
<dbReference type="Proteomes" id="UP000530514">
    <property type="component" value="Unassembled WGS sequence"/>
</dbReference>
<feature type="binding site" evidence="8">
    <location>
        <position position="10"/>
    </location>
    <ligand>
        <name>Mg(2+)</name>
        <dbReference type="ChEBI" id="CHEBI:18420"/>
    </ligand>
</feature>
<evidence type="ECO:0000256" key="3">
    <source>
        <dbReference type="ARBA" id="ARBA00022801"/>
    </source>
</evidence>
<gene>
    <name evidence="9" type="ORF">H1164_04255</name>
</gene>
<accession>A0A7W1X8Q6</accession>
<evidence type="ECO:0000256" key="2">
    <source>
        <dbReference type="ARBA" id="ARBA00022723"/>
    </source>
</evidence>
<name>A0A7W1X8Q6_9BACL</name>
<dbReference type="Gene3D" id="3.40.50.1000">
    <property type="entry name" value="HAD superfamily/HAD-like"/>
    <property type="match status" value="2"/>
</dbReference>
<dbReference type="Pfam" id="PF13344">
    <property type="entry name" value="Hydrolase_6"/>
    <property type="match status" value="1"/>
</dbReference>
<protein>
    <recommendedName>
        <fullName evidence="5">Acid sugar phosphatase</fullName>
        <ecNumber evidence="5">3.1.3.-</ecNumber>
    </recommendedName>
</protein>
<dbReference type="InterPro" id="IPR006354">
    <property type="entry name" value="HAD-SF_hydro_IIA_hyp1"/>
</dbReference>
<organism evidence="9 10">
    <name type="scientific">Thermoactinomyces daqus</name>
    <dbReference type="NCBI Taxonomy" id="1329516"/>
    <lineage>
        <taxon>Bacteria</taxon>
        <taxon>Bacillati</taxon>
        <taxon>Bacillota</taxon>
        <taxon>Bacilli</taxon>
        <taxon>Bacillales</taxon>
        <taxon>Thermoactinomycetaceae</taxon>
        <taxon>Thermoactinomyces</taxon>
    </lineage>
</organism>
<feature type="active site" description="Proton donor" evidence="6">
    <location>
        <position position="12"/>
    </location>
</feature>
<dbReference type="InterPro" id="IPR036412">
    <property type="entry name" value="HAD-like_sf"/>
</dbReference>
<dbReference type="EC" id="3.1.3.-" evidence="5"/>
<dbReference type="OrthoDB" id="9810449at2"/>
<dbReference type="NCBIfam" id="TIGR01460">
    <property type="entry name" value="HAD-SF-IIA"/>
    <property type="match status" value="1"/>
</dbReference>
<dbReference type="SUPFAM" id="SSF56784">
    <property type="entry name" value="HAD-like"/>
    <property type="match status" value="1"/>
</dbReference>
<dbReference type="GO" id="GO:0046872">
    <property type="term" value="F:metal ion binding"/>
    <property type="evidence" value="ECO:0007669"/>
    <property type="project" value="UniProtKB-KW"/>
</dbReference>
<dbReference type="PIRSF" id="PIRSF000915">
    <property type="entry name" value="PGP-type_phosphatase"/>
    <property type="match status" value="1"/>
</dbReference>
<feature type="active site" description="Nucleophile" evidence="6">
    <location>
        <position position="10"/>
    </location>
</feature>
<dbReference type="Pfam" id="PF13242">
    <property type="entry name" value="Hydrolase_like"/>
    <property type="match status" value="1"/>
</dbReference>
<dbReference type="CDD" id="cd07530">
    <property type="entry name" value="HAD_Pase_UmpH-like"/>
    <property type="match status" value="1"/>
</dbReference>
<evidence type="ECO:0000256" key="5">
    <source>
        <dbReference type="PIRNR" id="PIRNR000915"/>
    </source>
</evidence>
<dbReference type="GO" id="GO:0005737">
    <property type="term" value="C:cytoplasm"/>
    <property type="evidence" value="ECO:0007669"/>
    <property type="project" value="TreeGrafter"/>
</dbReference>
<dbReference type="InterPro" id="IPR006357">
    <property type="entry name" value="HAD-SF_hydro_IIA"/>
</dbReference>
<dbReference type="FunFam" id="3.40.50.1000:FF:000053">
    <property type="entry name" value="TIGR01457 family HAD hydrolase"/>
    <property type="match status" value="1"/>
</dbReference>
<comment type="similarity">
    <text evidence="1 5">Belongs to the HAD-like hydrolase superfamily. NagD family.</text>
</comment>
<dbReference type="RefSeq" id="WP_033099496.1">
    <property type="nucleotide sequence ID" value="NZ_JACEIP010000004.1"/>
</dbReference>
<dbReference type="NCBIfam" id="TIGR01457">
    <property type="entry name" value="HAD-SF-IIA-hyp2"/>
    <property type="match status" value="1"/>
</dbReference>
<keyword evidence="10" id="KW-1185">Reference proteome</keyword>
<feature type="binding site" evidence="8">
    <location>
        <position position="206"/>
    </location>
    <ligand>
        <name>Mg(2+)</name>
        <dbReference type="ChEBI" id="CHEBI:18420"/>
    </ligand>
</feature>
<evidence type="ECO:0000256" key="6">
    <source>
        <dbReference type="PIRSR" id="PIRSR000915-1"/>
    </source>
</evidence>
<proteinExistence type="inferred from homology"/>
<dbReference type="SFLD" id="SFLDG01139">
    <property type="entry name" value="C2.A:_Pyridoxal_Phosphate_Phos"/>
    <property type="match status" value="1"/>
</dbReference>
<feature type="binding site" evidence="8">
    <location>
        <position position="12"/>
    </location>
    <ligand>
        <name>Mg(2+)</name>
        <dbReference type="ChEBI" id="CHEBI:18420"/>
    </ligand>
</feature>
<comment type="cofactor">
    <cofactor evidence="8">
        <name>Mg(2+)</name>
        <dbReference type="ChEBI" id="CHEBI:18420"/>
    </cofactor>
    <text evidence="8">Divalent metal ions. Mg(2+) is the most effective.</text>
</comment>
<dbReference type="AlphaFoldDB" id="A0A7W1X8Q6"/>
<evidence type="ECO:0000256" key="1">
    <source>
        <dbReference type="ARBA" id="ARBA00006696"/>
    </source>
</evidence>
<keyword evidence="4 5" id="KW-0460">Magnesium</keyword>
<comment type="caution">
    <text evidence="9">The sequence shown here is derived from an EMBL/GenBank/DDBJ whole genome shotgun (WGS) entry which is preliminary data.</text>
</comment>
<dbReference type="SFLD" id="SFLDS00003">
    <property type="entry name" value="Haloacid_Dehalogenase"/>
    <property type="match status" value="1"/>
</dbReference>